<dbReference type="Proteomes" id="UP000032360">
    <property type="component" value="Unassembled WGS sequence"/>
</dbReference>
<comment type="caution">
    <text evidence="1">The sequence shown here is derived from an EMBL/GenBank/DDBJ whole genome shotgun (WGS) entry which is preliminary data.</text>
</comment>
<accession>A0A0D8HMK2</accession>
<dbReference type="EMBL" id="JXYS01000001">
    <property type="protein sequence ID" value="KJF19079.1"/>
    <property type="molecule type" value="Genomic_DNA"/>
</dbReference>
<gene>
    <name evidence="1" type="ORF">AXFE_01160</name>
</gene>
<reference evidence="1 2" key="1">
    <citation type="submission" date="2015-01" db="EMBL/GenBank/DDBJ databases">
        <title>Draft genome of the acidophilic iron oxidizer Acidithrix ferrooxidans strain Py-F3.</title>
        <authorList>
            <person name="Poehlein A."/>
            <person name="Eisen S."/>
            <person name="Schloemann M."/>
            <person name="Johnson B.D."/>
            <person name="Daniel R."/>
            <person name="Muehling M."/>
        </authorList>
    </citation>
    <scope>NUCLEOTIDE SEQUENCE [LARGE SCALE GENOMIC DNA]</scope>
    <source>
        <strain evidence="1 2">Py-F3</strain>
    </source>
</reference>
<evidence type="ECO:0008006" key="3">
    <source>
        <dbReference type="Google" id="ProtNLM"/>
    </source>
</evidence>
<organism evidence="1 2">
    <name type="scientific">Acidithrix ferrooxidans</name>
    <dbReference type="NCBI Taxonomy" id="1280514"/>
    <lineage>
        <taxon>Bacteria</taxon>
        <taxon>Bacillati</taxon>
        <taxon>Actinomycetota</taxon>
        <taxon>Acidimicrobiia</taxon>
        <taxon>Acidimicrobiales</taxon>
        <taxon>Acidimicrobiaceae</taxon>
        <taxon>Acidithrix</taxon>
    </lineage>
</organism>
<name>A0A0D8HMK2_9ACTN</name>
<proteinExistence type="predicted"/>
<keyword evidence="2" id="KW-1185">Reference proteome</keyword>
<protein>
    <recommendedName>
        <fullName evidence="3">Transposase IS204/IS1001/IS1096/IS1165 zinc-finger domain-containing protein</fullName>
    </recommendedName>
</protein>
<dbReference type="AlphaFoldDB" id="A0A0D8HMK2"/>
<sequence length="75" mass="8251">MEKGYKAIAKILFGLDDINVIGLEDNDGEPLHIHIECSNSLKQCPTCGCEVHHNGLSVVELKCQPVFGRSVIFLL</sequence>
<evidence type="ECO:0000313" key="1">
    <source>
        <dbReference type="EMBL" id="KJF19079.1"/>
    </source>
</evidence>
<evidence type="ECO:0000313" key="2">
    <source>
        <dbReference type="Proteomes" id="UP000032360"/>
    </source>
</evidence>